<accession>A0A4Q7ZEI4</accession>
<dbReference type="PANTHER" id="PTHR46663:SF4">
    <property type="entry name" value="DIGUANYLATE CYCLASE DGCT-RELATED"/>
    <property type="match status" value="1"/>
</dbReference>
<dbReference type="InterPro" id="IPR052163">
    <property type="entry name" value="DGC-Regulatory_Protein"/>
</dbReference>
<dbReference type="InterPro" id="IPR029787">
    <property type="entry name" value="Nucleotide_cyclase"/>
</dbReference>
<feature type="transmembrane region" description="Helical" evidence="1">
    <location>
        <begin position="250"/>
        <end position="270"/>
    </location>
</feature>
<feature type="domain" description="GGDEF" evidence="2">
    <location>
        <begin position="334"/>
        <end position="470"/>
    </location>
</feature>
<dbReference type="SUPFAM" id="SSF55073">
    <property type="entry name" value="Nucleotide cyclase"/>
    <property type="match status" value="1"/>
</dbReference>
<gene>
    <name evidence="3" type="ORF">EV385_0379</name>
</gene>
<feature type="transmembrane region" description="Helical" evidence="1">
    <location>
        <begin position="118"/>
        <end position="137"/>
    </location>
</feature>
<feature type="transmembrane region" description="Helical" evidence="1">
    <location>
        <begin position="276"/>
        <end position="295"/>
    </location>
</feature>
<dbReference type="AlphaFoldDB" id="A0A4Q7ZEI4"/>
<feature type="transmembrane region" description="Helical" evidence="1">
    <location>
        <begin position="184"/>
        <end position="202"/>
    </location>
</feature>
<dbReference type="Gene3D" id="3.30.70.270">
    <property type="match status" value="1"/>
</dbReference>
<keyword evidence="1" id="KW-0472">Membrane</keyword>
<dbReference type="PROSITE" id="PS50887">
    <property type="entry name" value="GGDEF"/>
    <property type="match status" value="1"/>
</dbReference>
<dbReference type="Proteomes" id="UP000292564">
    <property type="component" value="Unassembled WGS sequence"/>
</dbReference>
<dbReference type="InterPro" id="IPR000160">
    <property type="entry name" value="GGDEF_dom"/>
</dbReference>
<dbReference type="CDD" id="cd01949">
    <property type="entry name" value="GGDEF"/>
    <property type="match status" value="1"/>
</dbReference>
<dbReference type="EMBL" id="SHKY01000001">
    <property type="protein sequence ID" value="RZU48661.1"/>
    <property type="molecule type" value="Genomic_DNA"/>
</dbReference>
<protein>
    <submittedName>
        <fullName evidence="3">Diguanylate cyclase (GGDEF)-like protein</fullName>
    </submittedName>
</protein>
<name>A0A4Q7ZEI4_9ACTN</name>
<dbReference type="Pfam" id="PF00990">
    <property type="entry name" value="GGDEF"/>
    <property type="match status" value="1"/>
</dbReference>
<dbReference type="RefSeq" id="WP_165449362.1">
    <property type="nucleotide sequence ID" value="NZ_SHKY01000001.1"/>
</dbReference>
<dbReference type="InterPro" id="IPR043128">
    <property type="entry name" value="Rev_trsase/Diguanyl_cyclase"/>
</dbReference>
<organism evidence="3 4">
    <name type="scientific">Krasilnikovia cinnamomea</name>
    <dbReference type="NCBI Taxonomy" id="349313"/>
    <lineage>
        <taxon>Bacteria</taxon>
        <taxon>Bacillati</taxon>
        <taxon>Actinomycetota</taxon>
        <taxon>Actinomycetes</taxon>
        <taxon>Micromonosporales</taxon>
        <taxon>Micromonosporaceae</taxon>
        <taxon>Krasilnikovia</taxon>
    </lineage>
</organism>
<evidence type="ECO:0000259" key="2">
    <source>
        <dbReference type="PROSITE" id="PS50887"/>
    </source>
</evidence>
<keyword evidence="1" id="KW-0812">Transmembrane</keyword>
<evidence type="ECO:0000313" key="4">
    <source>
        <dbReference type="Proteomes" id="UP000292564"/>
    </source>
</evidence>
<proteinExistence type="predicted"/>
<dbReference type="SMART" id="SM00267">
    <property type="entry name" value="GGDEF"/>
    <property type="match status" value="1"/>
</dbReference>
<reference evidence="3 4" key="1">
    <citation type="submission" date="2019-02" db="EMBL/GenBank/DDBJ databases">
        <title>Sequencing the genomes of 1000 actinobacteria strains.</title>
        <authorList>
            <person name="Klenk H.-P."/>
        </authorList>
    </citation>
    <scope>NUCLEOTIDE SEQUENCE [LARGE SCALE GENOMIC DNA]</scope>
    <source>
        <strain evidence="3 4">DSM 45162</strain>
    </source>
</reference>
<keyword evidence="4" id="KW-1185">Reference proteome</keyword>
<evidence type="ECO:0000313" key="3">
    <source>
        <dbReference type="EMBL" id="RZU48661.1"/>
    </source>
</evidence>
<comment type="caution">
    <text evidence="3">The sequence shown here is derived from an EMBL/GenBank/DDBJ whole genome shotgun (WGS) entry which is preliminary data.</text>
</comment>
<feature type="transmembrane region" description="Helical" evidence="1">
    <location>
        <begin position="26"/>
        <end position="44"/>
    </location>
</feature>
<evidence type="ECO:0000256" key="1">
    <source>
        <dbReference type="SAM" id="Phobius"/>
    </source>
</evidence>
<feature type="transmembrane region" description="Helical" evidence="1">
    <location>
        <begin position="208"/>
        <end position="229"/>
    </location>
</feature>
<keyword evidence="1" id="KW-1133">Transmembrane helix</keyword>
<dbReference type="NCBIfam" id="TIGR00254">
    <property type="entry name" value="GGDEF"/>
    <property type="match status" value="1"/>
</dbReference>
<feature type="transmembrane region" description="Helical" evidence="1">
    <location>
        <begin position="56"/>
        <end position="76"/>
    </location>
</feature>
<dbReference type="PANTHER" id="PTHR46663">
    <property type="entry name" value="DIGUANYLATE CYCLASE DGCT-RELATED"/>
    <property type="match status" value="1"/>
</dbReference>
<feature type="transmembrane region" description="Helical" evidence="1">
    <location>
        <begin position="88"/>
        <end position="106"/>
    </location>
</feature>
<feature type="transmembrane region" description="Helical" evidence="1">
    <location>
        <begin position="149"/>
        <end position="172"/>
    </location>
</feature>
<sequence length="472" mass="49053">MHLFIAATVVAAVTAGATAGGSVGDAVYLLAHAGICVTGLVCALRPRRRADRRPWLWIVTGQLCWLAGNAAYPIARLLGRAEPAAAEAVLWTLGYVAYGAALIIMARSRAGRWLRPAVLDMLTLTTAIGIAIWVAFISPYLADLVAEPMYAYLVILGPLGDVVVTGGVLLLVLSPGVRGTATRLLLASAVVRIAADLGTTYIPDDAVAIMVPTGIILLSNGLLIASALHPGSAELTQPAQGTRTLHPARIWFLGVGLLTAPTITFTRQGYVPAERIALFTATVITLVFVFIRFASALRSLERAERQLSFQALHDPLTGLANRAALSQALDGAPPMTTVLYLDLDGFKAINDAAGHEAGDAILRAVSQRLSAAVRDGDTVARLGGDEFVVVLPGLDEAAAVPIAERILRDVAAPVAHDGALHSVGTSIGIAGAGTGQADAAWRPSALLRAADAAMYRAKGLGRGRFVIAGTAA</sequence>